<feature type="domain" description="Tyrosine specific protein phosphatases" evidence="7">
    <location>
        <begin position="416"/>
        <end position="485"/>
    </location>
</feature>
<evidence type="ECO:0000256" key="5">
    <source>
        <dbReference type="SAM" id="MobiDB-lite"/>
    </source>
</evidence>
<dbReference type="SMART" id="SM00195">
    <property type="entry name" value="DSPc"/>
    <property type="match status" value="2"/>
</dbReference>
<dbReference type="InterPro" id="IPR006785">
    <property type="entry name" value="Pex14_N"/>
</dbReference>
<dbReference type="EMBL" id="DAKRPA010000302">
    <property type="protein sequence ID" value="DAZ93633.1"/>
    <property type="molecule type" value="Genomic_DNA"/>
</dbReference>
<keyword evidence="9" id="KW-1185">Reference proteome</keyword>
<evidence type="ECO:0000313" key="9">
    <source>
        <dbReference type="Proteomes" id="UP001146120"/>
    </source>
</evidence>
<dbReference type="PRINTS" id="PR00081">
    <property type="entry name" value="GDHRDH"/>
</dbReference>
<feature type="region of interest" description="Disordered" evidence="5">
    <location>
        <begin position="1"/>
        <end position="38"/>
    </location>
</feature>
<dbReference type="GO" id="GO:0004725">
    <property type="term" value="F:protein tyrosine phosphatase activity"/>
    <property type="evidence" value="ECO:0007669"/>
    <property type="project" value="UniProtKB-EC"/>
</dbReference>
<feature type="domain" description="Tyrosine-protein phosphatase" evidence="6">
    <location>
        <begin position="355"/>
        <end position="496"/>
    </location>
</feature>
<dbReference type="Pfam" id="PF04695">
    <property type="entry name" value="Pex14_N"/>
    <property type="match status" value="1"/>
</dbReference>
<dbReference type="InterPro" id="IPR000340">
    <property type="entry name" value="Dual-sp_phosphatase_cat-dom"/>
</dbReference>
<comment type="caution">
    <text evidence="8">The sequence shown here is derived from an EMBL/GenBank/DDBJ whole genome shotgun (WGS) entry which is preliminary data.</text>
</comment>
<dbReference type="PANTHER" id="PTHR10159:SF529">
    <property type="entry name" value="TYROSINE-PROTEIN PHOSPHATASE DOMAIN-CONTAINING PROTEIN"/>
    <property type="match status" value="1"/>
</dbReference>
<dbReference type="InterPro" id="IPR029021">
    <property type="entry name" value="Prot-tyrosine_phosphatase-like"/>
</dbReference>
<dbReference type="Gene3D" id="1.10.10.10">
    <property type="entry name" value="Winged helix-like DNA-binding domain superfamily/Winged helix DNA-binding domain"/>
    <property type="match status" value="1"/>
</dbReference>
<dbReference type="SUPFAM" id="SSF52799">
    <property type="entry name" value="(Phosphotyrosine protein) phosphatases II"/>
    <property type="match status" value="2"/>
</dbReference>
<evidence type="ECO:0000256" key="2">
    <source>
        <dbReference type="ARBA" id="ARBA00013064"/>
    </source>
</evidence>
<evidence type="ECO:0000256" key="3">
    <source>
        <dbReference type="ARBA" id="ARBA00022801"/>
    </source>
</evidence>
<dbReference type="InterPro" id="IPR002347">
    <property type="entry name" value="SDR_fam"/>
</dbReference>
<accession>A0AAV2YIF0</accession>
<dbReference type="GO" id="GO:0005737">
    <property type="term" value="C:cytoplasm"/>
    <property type="evidence" value="ECO:0007669"/>
    <property type="project" value="TreeGrafter"/>
</dbReference>
<evidence type="ECO:0000313" key="8">
    <source>
        <dbReference type="EMBL" id="DAZ93633.1"/>
    </source>
</evidence>
<dbReference type="Pfam" id="PF00782">
    <property type="entry name" value="DSPc"/>
    <property type="match status" value="2"/>
</dbReference>
<dbReference type="PANTHER" id="PTHR10159">
    <property type="entry name" value="DUAL SPECIFICITY PROTEIN PHOSPHATASE"/>
    <property type="match status" value="1"/>
</dbReference>
<dbReference type="InterPro" id="IPR036291">
    <property type="entry name" value="NAD(P)-bd_dom_sf"/>
</dbReference>
<dbReference type="EC" id="3.1.3.48" evidence="2"/>
<organism evidence="8 9">
    <name type="scientific">Lagenidium giganteum</name>
    <dbReference type="NCBI Taxonomy" id="4803"/>
    <lineage>
        <taxon>Eukaryota</taxon>
        <taxon>Sar</taxon>
        <taxon>Stramenopiles</taxon>
        <taxon>Oomycota</taxon>
        <taxon>Peronosporomycetes</taxon>
        <taxon>Pythiales</taxon>
        <taxon>Pythiaceae</taxon>
    </lineage>
</organism>
<evidence type="ECO:0000256" key="1">
    <source>
        <dbReference type="ARBA" id="ARBA00008601"/>
    </source>
</evidence>
<feature type="compositionally biased region" description="Basic residues" evidence="5">
    <location>
        <begin position="1"/>
        <end position="12"/>
    </location>
</feature>
<reference evidence="8" key="1">
    <citation type="submission" date="2022-11" db="EMBL/GenBank/DDBJ databases">
        <authorList>
            <person name="Morgan W.R."/>
            <person name="Tartar A."/>
        </authorList>
    </citation>
    <scope>NUCLEOTIDE SEQUENCE</scope>
    <source>
        <strain evidence="8">ARSEF 373</strain>
    </source>
</reference>
<comment type="similarity">
    <text evidence="1">Belongs to the protein-tyrosine phosphatase family. Non-receptor class dual specificity subfamily.</text>
</comment>
<evidence type="ECO:0000256" key="4">
    <source>
        <dbReference type="ARBA" id="ARBA00022912"/>
    </source>
</evidence>
<dbReference type="GO" id="GO:0043409">
    <property type="term" value="P:negative regulation of MAPK cascade"/>
    <property type="evidence" value="ECO:0007669"/>
    <property type="project" value="TreeGrafter"/>
</dbReference>
<dbReference type="Gene3D" id="3.90.190.10">
    <property type="entry name" value="Protein tyrosine phosphatase superfamily"/>
    <property type="match status" value="2"/>
</dbReference>
<reference evidence="8" key="2">
    <citation type="journal article" date="2023" name="Microbiol Resour">
        <title>Decontamination and Annotation of the Draft Genome Sequence of the Oomycete Lagenidium giganteum ARSEF 373.</title>
        <authorList>
            <person name="Morgan W.R."/>
            <person name="Tartar A."/>
        </authorList>
    </citation>
    <scope>NUCLEOTIDE SEQUENCE</scope>
    <source>
        <strain evidence="8">ARSEF 373</strain>
    </source>
</reference>
<dbReference type="Gene3D" id="3.40.50.720">
    <property type="entry name" value="NAD(P)-binding Rossmann-like Domain"/>
    <property type="match status" value="1"/>
</dbReference>
<evidence type="ECO:0000259" key="6">
    <source>
        <dbReference type="PROSITE" id="PS50054"/>
    </source>
</evidence>
<keyword evidence="3" id="KW-0378">Hydrolase</keyword>
<feature type="region of interest" description="Disordered" evidence="5">
    <location>
        <begin position="264"/>
        <end position="291"/>
    </location>
</feature>
<dbReference type="PROSITE" id="PS50054">
    <property type="entry name" value="TYR_PHOSPHATASE_DUAL"/>
    <property type="match status" value="2"/>
</dbReference>
<dbReference type="Proteomes" id="UP001146120">
    <property type="component" value="Unassembled WGS sequence"/>
</dbReference>
<name>A0AAV2YIF0_9STRA</name>
<proteinExistence type="inferred from homology"/>
<sequence>MAVSMKRNKSLRVRQSTLQKYASEKKMRRSQDLVSESFGPSSIVEYSKRNPDEEDTVINAKWSIREAQMREKSIKTRLLSYMNEMLGNPWYLHQPSVILDHVILGGSTHAHDHNYLFQSGVTHIINCASQVPNKFEGEFIYLKLNLQDSMEEDLIPHFQPVAKFIRRIERLRGRVLIHCISGKANSSTNLCSWWWLRISRSPSLLVAYLMIDKKMRLIDAYNLVRRKRKNVQPNQAFRLQLANRYDDGQGLELLHVERAQTIAKQRTPQQHDMIHPYSSTSTSCDNMSPSPPKAVYVKGASTIAGGVEEKNPDQRTMVEGAQHRIKMSNNRKETVQHKMLVMFKKYFRSDVIRLPPHSILPALWLGDERNASTHNDIYSIGITHICNLDFKSRNYFEGQFIYIKLNLLDTPDEKISPQFEAVNQFIEVADSVGGRAFVHCATGKSLAPAFAMAYLVGKKGMTLDDALHLVSSKHPTLKVYPTHFKQLRRYEQCVVMDQSAMLLTAGGVMLMHTARSRISKNRSGDLTGSGQGALISTNHLVENTILSQSDATWKRVRGVNGTPTSAVEMAIRDDLVAQGVRFLQHPRVQDTPLSERLAFLEKKGLTPQEIAKALKDNDEQNAAKAAKAVESVTSAIAGERLKDRVGVVVGGNTGLGELIALRLAKEGAKLAVLGHKTQRSTTFASSEAQIQPIHVAEGDLHDWAFVDAAYAKVAADHGRIDFVVNCIPVTTSDKVATAATSFVDVDTQQWDVAMGVSAKAVFLSCKRAVQQMLQQDNQAIRGRIVNVSSVYGGMIARKGQFTFGVAKSVAVQLTRQIAVEYAGSGIVCNAVAPGFIDDSTNKEDCVPPAMNNRIPAQAPGKAADVANAVLFLVSDETRYVHGVNVLVDGGMMAS</sequence>
<dbReference type="PROSITE" id="PS50056">
    <property type="entry name" value="TYR_PHOSPHATASE_2"/>
    <property type="match status" value="1"/>
</dbReference>
<dbReference type="Pfam" id="PF13561">
    <property type="entry name" value="adh_short_C2"/>
    <property type="match status" value="1"/>
</dbReference>
<dbReference type="InterPro" id="IPR020422">
    <property type="entry name" value="TYR_PHOSPHATASE_DUAL_dom"/>
</dbReference>
<dbReference type="InterPro" id="IPR036388">
    <property type="entry name" value="WH-like_DNA-bd_sf"/>
</dbReference>
<dbReference type="AlphaFoldDB" id="A0AAV2YIF0"/>
<protein>
    <recommendedName>
        <fullName evidence="2">protein-tyrosine-phosphatase</fullName>
        <ecNumber evidence="2">3.1.3.48</ecNumber>
    </recommendedName>
</protein>
<dbReference type="SUPFAM" id="SSF51735">
    <property type="entry name" value="NAD(P)-binding Rossmann-fold domains"/>
    <property type="match status" value="1"/>
</dbReference>
<dbReference type="CDD" id="cd14498">
    <property type="entry name" value="DSP"/>
    <property type="match status" value="2"/>
</dbReference>
<keyword evidence="4" id="KW-0904">Protein phosphatase</keyword>
<evidence type="ECO:0000259" key="7">
    <source>
        <dbReference type="PROSITE" id="PS50056"/>
    </source>
</evidence>
<dbReference type="InterPro" id="IPR000387">
    <property type="entry name" value="Tyr_Pase_dom"/>
</dbReference>
<feature type="compositionally biased region" description="Polar residues" evidence="5">
    <location>
        <begin position="277"/>
        <end position="288"/>
    </location>
</feature>
<gene>
    <name evidence="8" type="ORF">N0F65_007967</name>
</gene>
<feature type="compositionally biased region" description="Basic and acidic residues" evidence="5">
    <location>
        <begin position="22"/>
        <end position="31"/>
    </location>
</feature>
<feature type="domain" description="Tyrosine-protein phosphatase" evidence="6">
    <location>
        <begin position="94"/>
        <end position="250"/>
    </location>
</feature>